<dbReference type="PANTHER" id="PTHR19853:SF0">
    <property type="entry name" value="WD REPEAT-CONTAINING PROTEIN 3"/>
    <property type="match status" value="1"/>
</dbReference>
<feature type="domain" description="Small-subunit processome Utp12" evidence="5">
    <location>
        <begin position="727"/>
        <end position="825"/>
    </location>
</feature>
<dbReference type="SUPFAM" id="SSF50978">
    <property type="entry name" value="WD40 repeat-like"/>
    <property type="match status" value="2"/>
</dbReference>
<dbReference type="PANTHER" id="PTHR19853">
    <property type="entry name" value="WD REPEAT CONTAINING PROTEIN 3 WDR3"/>
    <property type="match status" value="1"/>
</dbReference>
<dbReference type="InterPro" id="IPR015943">
    <property type="entry name" value="WD40/YVTN_repeat-like_dom_sf"/>
</dbReference>
<evidence type="ECO:0000313" key="7">
    <source>
        <dbReference type="Proteomes" id="UP001627154"/>
    </source>
</evidence>
<dbReference type="PROSITE" id="PS50082">
    <property type="entry name" value="WD_REPEATS_2"/>
    <property type="match status" value="6"/>
</dbReference>
<proteinExistence type="inferred from homology"/>
<dbReference type="AlphaFoldDB" id="A0ABD2XGX0"/>
<feature type="repeat" description="WD" evidence="4">
    <location>
        <begin position="560"/>
        <end position="601"/>
    </location>
</feature>
<dbReference type="PROSITE" id="PS50294">
    <property type="entry name" value="WD_REPEATS_REGION"/>
    <property type="match status" value="4"/>
</dbReference>
<feature type="repeat" description="WD" evidence="4">
    <location>
        <begin position="61"/>
        <end position="102"/>
    </location>
</feature>
<dbReference type="PRINTS" id="PR00320">
    <property type="entry name" value="GPROTEINBRPT"/>
</dbReference>
<dbReference type="InterPro" id="IPR019775">
    <property type="entry name" value="WD40_repeat_CS"/>
</dbReference>
<evidence type="ECO:0000256" key="1">
    <source>
        <dbReference type="ARBA" id="ARBA00022574"/>
    </source>
</evidence>
<sequence length="861" mass="95850">MGLTKQYLRFVSGGNVNLIADSKCNVIFVTLENQIGRFVAAGACEHVYVWDLRLGEKVQVLSGEKANVTCLAASPNKRQIAAGYDDGTIKTFDLKSSENIATFVGHRSEITCMAYDELGQRLISGSKDTDIIIWDIIAENGVSRLQGHKGVITSVSFMKNNIVISSCTDATLKFWDLDNNHNFETLSYRSEIWGFTLIGNYLIFGSSSPDLIVNKISWKDDDLTCPLQCVKFGTIVRAGKGRVQKLITEGDVLCCYGNDNTVEIFNFLSDSAAETIKKQFRRLNPVKVSNKVKSAALVMGRGGELRVCASLNNNSIELYSMKIDDKSEDPELLKQLISHGHRSEVRAVCFSSDNLAFATVSGESIKVWSRTTQKCICTIEGEYSLCVIFVPGDRHLIVGTKSGKLQIIDIAAAEIAIEFDAHDSKEVWSVALLPSLKGVVSGGADATVKFWDFELADPDKESESRAKVLTLKPHKLLKLDQTVMCVRVSPNNKYVAVALLDSTVKIFWHDTLKFYHSLYGHNLPVLSMDISSDSTLIVTGSADRNIKIWGMDFADCHKSLFAHDDTVTGVAFVPKTHYFFTCGKDGKVKEWDADNFEKIITLPGHAGQAHGCAVSSNGTYLASCGSDKVVRMYERSQEILVLEDEAEEERAKEDELVTGDTTAVQGQKTQALPSRKTVNAEKAAELIIECLDLCEEYEESCANVVPPNPMPPLPLLMQTYKCQNVNEYFIETFKRVRACDFDEALYLLPFSTACKILKILPKLLQSDYQAEMIIKVGLSLIEAHNKPITASKDLLPQIEEIHRLALERISTIRDMVGYNLYALEYEQRENEQKEGILLFQDAKKKAKNRSKQVKRRAIALM</sequence>
<feature type="repeat" description="WD" evidence="4">
    <location>
        <begin position="518"/>
        <end position="549"/>
    </location>
</feature>
<comment type="caution">
    <text evidence="6">The sequence shown here is derived from an EMBL/GenBank/DDBJ whole genome shotgun (WGS) entry which is preliminary data.</text>
</comment>
<dbReference type="InterPro" id="IPR051570">
    <property type="entry name" value="TBC1_cilium_biogenesis"/>
</dbReference>
<feature type="repeat" description="WD" evidence="4">
    <location>
        <begin position="420"/>
        <end position="454"/>
    </location>
</feature>
<dbReference type="CDD" id="cd00200">
    <property type="entry name" value="WD40"/>
    <property type="match status" value="1"/>
</dbReference>
<evidence type="ECO:0000256" key="4">
    <source>
        <dbReference type="PROSITE-ProRule" id="PRU00221"/>
    </source>
</evidence>
<evidence type="ECO:0000259" key="5">
    <source>
        <dbReference type="Pfam" id="PF04003"/>
    </source>
</evidence>
<dbReference type="InterPro" id="IPR020472">
    <property type="entry name" value="WD40_PAC1"/>
</dbReference>
<comment type="similarity">
    <text evidence="3">Belongs to the WD repeat WDR3/UTP12 family.</text>
</comment>
<keyword evidence="2" id="KW-0677">Repeat</keyword>
<dbReference type="Gene3D" id="2.130.10.10">
    <property type="entry name" value="YVTN repeat-like/Quinoprotein amine dehydrogenase"/>
    <property type="match status" value="4"/>
</dbReference>
<feature type="repeat" description="WD" evidence="4">
    <location>
        <begin position="103"/>
        <end position="136"/>
    </location>
</feature>
<dbReference type="EMBL" id="JBJJXI010000026">
    <property type="protein sequence ID" value="KAL3404283.1"/>
    <property type="molecule type" value="Genomic_DNA"/>
</dbReference>
<dbReference type="PROSITE" id="PS00678">
    <property type="entry name" value="WD_REPEATS_1"/>
    <property type="match status" value="3"/>
</dbReference>
<organism evidence="6 7">
    <name type="scientific">Trichogramma kaykai</name>
    <dbReference type="NCBI Taxonomy" id="54128"/>
    <lineage>
        <taxon>Eukaryota</taxon>
        <taxon>Metazoa</taxon>
        <taxon>Ecdysozoa</taxon>
        <taxon>Arthropoda</taxon>
        <taxon>Hexapoda</taxon>
        <taxon>Insecta</taxon>
        <taxon>Pterygota</taxon>
        <taxon>Neoptera</taxon>
        <taxon>Endopterygota</taxon>
        <taxon>Hymenoptera</taxon>
        <taxon>Apocrita</taxon>
        <taxon>Proctotrupomorpha</taxon>
        <taxon>Chalcidoidea</taxon>
        <taxon>Trichogrammatidae</taxon>
        <taxon>Trichogramma</taxon>
    </lineage>
</organism>
<feature type="repeat" description="WD" evidence="4">
    <location>
        <begin position="145"/>
        <end position="185"/>
    </location>
</feature>
<dbReference type="InterPro" id="IPR036322">
    <property type="entry name" value="WD40_repeat_dom_sf"/>
</dbReference>
<evidence type="ECO:0000256" key="2">
    <source>
        <dbReference type="ARBA" id="ARBA00022737"/>
    </source>
</evidence>
<dbReference type="Proteomes" id="UP001627154">
    <property type="component" value="Unassembled WGS sequence"/>
</dbReference>
<gene>
    <name evidence="6" type="ORF">TKK_003246</name>
</gene>
<keyword evidence="1 4" id="KW-0853">WD repeat</keyword>
<name>A0ABD2XGX0_9HYME</name>
<dbReference type="InterPro" id="IPR007148">
    <property type="entry name" value="SSU_processome_Utp12"/>
</dbReference>
<protein>
    <recommendedName>
        <fullName evidence="5">Small-subunit processome Utp12 domain-containing protein</fullName>
    </recommendedName>
</protein>
<dbReference type="SMART" id="SM00320">
    <property type="entry name" value="WD40"/>
    <property type="match status" value="10"/>
</dbReference>
<dbReference type="Pfam" id="PF25173">
    <property type="entry name" value="Beta-prop_WDR3_1st"/>
    <property type="match status" value="1"/>
</dbReference>
<evidence type="ECO:0000256" key="3">
    <source>
        <dbReference type="ARBA" id="ARBA00038229"/>
    </source>
</evidence>
<accession>A0ABD2XGX0</accession>
<dbReference type="Pfam" id="PF25172">
    <property type="entry name" value="Beta-prop_WDR3_2nd"/>
    <property type="match status" value="1"/>
</dbReference>
<dbReference type="Pfam" id="PF04003">
    <property type="entry name" value="Utp12"/>
    <property type="match status" value="1"/>
</dbReference>
<evidence type="ECO:0000313" key="6">
    <source>
        <dbReference type="EMBL" id="KAL3404283.1"/>
    </source>
</evidence>
<reference evidence="6 7" key="1">
    <citation type="journal article" date="2024" name="bioRxiv">
        <title>A reference genome for Trichogramma kaykai: A tiny desert-dwelling parasitoid wasp with competing sex-ratio distorters.</title>
        <authorList>
            <person name="Culotta J."/>
            <person name="Lindsey A.R."/>
        </authorList>
    </citation>
    <scope>NUCLEOTIDE SEQUENCE [LARGE SCALE GENOMIC DNA]</scope>
    <source>
        <strain evidence="6 7">KSX58</strain>
    </source>
</reference>
<keyword evidence="7" id="KW-1185">Reference proteome</keyword>
<dbReference type="InterPro" id="IPR001680">
    <property type="entry name" value="WD40_rpt"/>
</dbReference>
<dbReference type="FunFam" id="2.130.10.10:FF:000157">
    <property type="entry name" value="WD repeat domain 3"/>
    <property type="match status" value="1"/>
</dbReference>